<proteinExistence type="predicted"/>
<comment type="caution">
    <text evidence="2">The sequence shown here is derived from an EMBL/GenBank/DDBJ whole genome shotgun (WGS) entry which is preliminary data.</text>
</comment>
<gene>
    <name evidence="2" type="ORF">RWD45_09205</name>
</gene>
<accession>A0ABU5CTF4</accession>
<dbReference type="EMBL" id="JAWDIQ010000001">
    <property type="protein sequence ID" value="MDY0408700.1"/>
    <property type="molecule type" value="Genomic_DNA"/>
</dbReference>
<protein>
    <submittedName>
        <fullName evidence="2">Uncharacterized protein</fullName>
    </submittedName>
</protein>
<keyword evidence="1" id="KW-0472">Membrane</keyword>
<feature type="transmembrane region" description="Helical" evidence="1">
    <location>
        <begin position="6"/>
        <end position="26"/>
    </location>
</feature>
<evidence type="ECO:0000256" key="1">
    <source>
        <dbReference type="SAM" id="Phobius"/>
    </source>
</evidence>
<sequence length="195" mass="22307">MGNQILFYTGLIGTIITFPLVIYLFIRLQIMEVIEDITGLRLRKKSRVRIQQYRAYTDGKLSETSKSIKLRKNETTADNYVSLTEALEKADQFLEDTEDLQEQSKGKAKNIPLQYVDISEVLNNQVIDTGDIQSINHHNMDETVLLSSDEETVPLTDEIEETVLFKTPIESSFVVEKDIVIVHSEPIKEEEITRG</sequence>
<dbReference type="RefSeq" id="WP_320379413.1">
    <property type="nucleotide sequence ID" value="NZ_JAWDIQ010000001.1"/>
</dbReference>
<dbReference type="Proteomes" id="UP001275315">
    <property type="component" value="Unassembled WGS sequence"/>
</dbReference>
<keyword evidence="1" id="KW-0812">Transmembrane</keyword>
<evidence type="ECO:0000313" key="3">
    <source>
        <dbReference type="Proteomes" id="UP001275315"/>
    </source>
</evidence>
<keyword evidence="1" id="KW-1133">Transmembrane helix</keyword>
<reference evidence="2 3" key="1">
    <citation type="submission" date="2023-10" db="EMBL/GenBank/DDBJ databases">
        <title>Virgibacillus soli CC-YMP-6 genome.</title>
        <authorList>
            <person name="Miliotis G."/>
            <person name="Sengupta P."/>
            <person name="Hameed A."/>
            <person name="Chuvochina M."/>
            <person name="Mcdonagh F."/>
            <person name="Simpson A.C."/>
            <person name="Singh N.K."/>
            <person name="Rekha P.D."/>
            <person name="Raman K."/>
            <person name="Hugenholtz P."/>
            <person name="Venkateswaran K."/>
        </authorList>
    </citation>
    <scope>NUCLEOTIDE SEQUENCE [LARGE SCALE GENOMIC DNA]</scope>
    <source>
        <strain evidence="2 3">CC-YMP-6</strain>
    </source>
</reference>
<evidence type="ECO:0000313" key="2">
    <source>
        <dbReference type="EMBL" id="MDY0408700.1"/>
    </source>
</evidence>
<organism evidence="2 3">
    <name type="scientific">Paracerasibacillus soli</name>
    <dbReference type="NCBI Taxonomy" id="480284"/>
    <lineage>
        <taxon>Bacteria</taxon>
        <taxon>Bacillati</taxon>
        <taxon>Bacillota</taxon>
        <taxon>Bacilli</taxon>
        <taxon>Bacillales</taxon>
        <taxon>Bacillaceae</taxon>
        <taxon>Paracerasibacillus</taxon>
    </lineage>
</organism>
<keyword evidence="3" id="KW-1185">Reference proteome</keyword>
<name>A0ABU5CTF4_9BACI</name>